<gene>
    <name evidence="2" type="ORF">HPBE_LOCUS9003</name>
</gene>
<protein>
    <submittedName>
        <fullName evidence="4">MSP domain-containing protein</fullName>
    </submittedName>
</protein>
<dbReference type="InterPro" id="IPR008962">
    <property type="entry name" value="PapD-like_sf"/>
</dbReference>
<sequence length="166" mass="18861">MVALNFEFLKFPKLFNELSMKPQQMEVGGETWKSPLILLNTATCGVLYKVSCSSNQRIEIDDCADILLPGNETSVPFRRKAGDSNANDDLTVLYCLVVRQWRSEGASALRCLARVKKQNVMTKRKIIKTVQIAKAENTRVSGDDENESPPFKKERSTFHFCSFRTY</sequence>
<accession>A0A183FND7</accession>
<dbReference type="OrthoDB" id="5823520at2759"/>
<dbReference type="Proteomes" id="UP000050761">
    <property type="component" value="Unassembled WGS sequence"/>
</dbReference>
<feature type="domain" description="MSP" evidence="1">
    <location>
        <begin position="32"/>
        <end position="107"/>
    </location>
</feature>
<proteinExistence type="predicted"/>
<dbReference type="Gene3D" id="2.60.40.10">
    <property type="entry name" value="Immunoglobulins"/>
    <property type="match status" value="1"/>
</dbReference>
<dbReference type="SUPFAM" id="SSF49354">
    <property type="entry name" value="PapD-like"/>
    <property type="match status" value="1"/>
</dbReference>
<accession>A0A3P7XUP2</accession>
<dbReference type="EMBL" id="UZAH01026313">
    <property type="protein sequence ID" value="VDO78730.1"/>
    <property type="molecule type" value="Genomic_DNA"/>
</dbReference>
<dbReference type="AlphaFoldDB" id="A0A183FND7"/>
<evidence type="ECO:0000313" key="3">
    <source>
        <dbReference type="Proteomes" id="UP000050761"/>
    </source>
</evidence>
<dbReference type="WBParaSite" id="HPBE_0000900201-mRNA-1">
    <property type="protein sequence ID" value="HPBE_0000900201-mRNA-1"/>
    <property type="gene ID" value="HPBE_0000900201"/>
</dbReference>
<name>A0A183FND7_HELPZ</name>
<evidence type="ECO:0000259" key="1">
    <source>
        <dbReference type="Pfam" id="PF00635"/>
    </source>
</evidence>
<keyword evidence="3" id="KW-1185">Reference proteome</keyword>
<dbReference type="Pfam" id="PF00635">
    <property type="entry name" value="Motile_Sperm"/>
    <property type="match status" value="1"/>
</dbReference>
<reference evidence="4" key="2">
    <citation type="submission" date="2019-09" db="UniProtKB">
        <authorList>
            <consortium name="WormBaseParasite"/>
        </authorList>
    </citation>
    <scope>IDENTIFICATION</scope>
</reference>
<organism evidence="3 4">
    <name type="scientific">Heligmosomoides polygyrus</name>
    <name type="common">Parasitic roundworm</name>
    <dbReference type="NCBI Taxonomy" id="6339"/>
    <lineage>
        <taxon>Eukaryota</taxon>
        <taxon>Metazoa</taxon>
        <taxon>Ecdysozoa</taxon>
        <taxon>Nematoda</taxon>
        <taxon>Chromadorea</taxon>
        <taxon>Rhabditida</taxon>
        <taxon>Rhabditina</taxon>
        <taxon>Rhabditomorpha</taxon>
        <taxon>Strongyloidea</taxon>
        <taxon>Heligmosomidae</taxon>
        <taxon>Heligmosomoides</taxon>
    </lineage>
</organism>
<evidence type="ECO:0000313" key="4">
    <source>
        <dbReference type="WBParaSite" id="HPBE_0000900201-mRNA-1"/>
    </source>
</evidence>
<reference evidence="2 3" key="1">
    <citation type="submission" date="2018-11" db="EMBL/GenBank/DDBJ databases">
        <authorList>
            <consortium name="Pathogen Informatics"/>
        </authorList>
    </citation>
    <scope>NUCLEOTIDE SEQUENCE [LARGE SCALE GENOMIC DNA]</scope>
</reference>
<dbReference type="InterPro" id="IPR013783">
    <property type="entry name" value="Ig-like_fold"/>
</dbReference>
<evidence type="ECO:0000313" key="2">
    <source>
        <dbReference type="EMBL" id="VDO78730.1"/>
    </source>
</evidence>
<dbReference type="InterPro" id="IPR000535">
    <property type="entry name" value="MSP_dom"/>
</dbReference>